<organism evidence="2 3">
    <name type="scientific">[Lactobacillus] rogosae</name>
    <dbReference type="NCBI Taxonomy" id="706562"/>
    <lineage>
        <taxon>Bacteria</taxon>
        <taxon>Bacillati</taxon>
        <taxon>Bacillota</taxon>
        <taxon>Clostridia</taxon>
        <taxon>Lachnospirales</taxon>
        <taxon>Lachnospiraceae</taxon>
        <taxon>Lachnospira</taxon>
    </lineage>
</organism>
<proteinExistence type="predicted"/>
<feature type="transmembrane region" description="Helical" evidence="1">
    <location>
        <begin position="257"/>
        <end position="282"/>
    </location>
</feature>
<sequence length="290" mass="32435">MSYGYRQYRDTAHRWTQIGVGLISVIAGLILIVCVTAPMYVSSMLKDAGLSAAISHRFMDTVFDSLGDNMEALSRIQTSIEDSKIVDRIAQKYTTAMVDGMLKEKSFDDIEINIDAELDELMDMTYNKIASNINMGNIQETIVRAALSYSKNAANEAINNYASGIYGDISYRLQPLIKVYGIITSVVFKILMLLIYITLLIVIIAFNPVRVVRYTLPCIFVITGGIYIFIANIIGNRCMAAVSNRYLGRTVFIDTQIAYRVMGVMCILAAASYVITLIYGMVVKNRRKRI</sequence>
<feature type="transmembrane region" description="Helical" evidence="1">
    <location>
        <begin position="20"/>
        <end position="41"/>
    </location>
</feature>
<evidence type="ECO:0000256" key="1">
    <source>
        <dbReference type="SAM" id="Phobius"/>
    </source>
</evidence>
<accession>A0ABV1BVD5</accession>
<feature type="transmembrane region" description="Helical" evidence="1">
    <location>
        <begin position="179"/>
        <end position="206"/>
    </location>
</feature>
<keyword evidence="3" id="KW-1185">Reference proteome</keyword>
<protein>
    <recommendedName>
        <fullName evidence="4">ABC transporter permease</fullName>
    </recommendedName>
</protein>
<dbReference type="Proteomes" id="UP001442364">
    <property type="component" value="Unassembled WGS sequence"/>
</dbReference>
<evidence type="ECO:0000313" key="2">
    <source>
        <dbReference type="EMBL" id="MEQ2379709.1"/>
    </source>
</evidence>
<dbReference type="RefSeq" id="WP_022502245.1">
    <property type="nucleotide sequence ID" value="NZ_DAWCMB010000349.1"/>
</dbReference>
<evidence type="ECO:0008006" key="4">
    <source>
        <dbReference type="Google" id="ProtNLM"/>
    </source>
</evidence>
<evidence type="ECO:0000313" key="3">
    <source>
        <dbReference type="Proteomes" id="UP001442364"/>
    </source>
</evidence>
<keyword evidence="1" id="KW-0812">Transmembrane</keyword>
<reference evidence="2 3" key="1">
    <citation type="submission" date="2024-03" db="EMBL/GenBank/DDBJ databases">
        <title>Human intestinal bacterial collection.</title>
        <authorList>
            <person name="Pauvert C."/>
            <person name="Hitch T.C.A."/>
            <person name="Clavel T."/>
        </authorList>
    </citation>
    <scope>NUCLEOTIDE SEQUENCE [LARGE SCALE GENOMIC DNA]</scope>
    <source>
        <strain evidence="2 3">CLA-AA-H255</strain>
    </source>
</reference>
<comment type="caution">
    <text evidence="2">The sequence shown here is derived from an EMBL/GenBank/DDBJ whole genome shotgun (WGS) entry which is preliminary data.</text>
</comment>
<name>A0ABV1BVD5_9FIRM</name>
<dbReference type="EMBL" id="JBBMER010000004">
    <property type="protein sequence ID" value="MEQ2379709.1"/>
    <property type="molecule type" value="Genomic_DNA"/>
</dbReference>
<gene>
    <name evidence="2" type="ORF">WMO14_07430</name>
</gene>
<keyword evidence="1" id="KW-1133">Transmembrane helix</keyword>
<keyword evidence="1" id="KW-0472">Membrane</keyword>
<feature type="transmembrane region" description="Helical" evidence="1">
    <location>
        <begin position="218"/>
        <end position="237"/>
    </location>
</feature>